<dbReference type="GO" id="GO:0005743">
    <property type="term" value="C:mitochondrial inner membrane"/>
    <property type="evidence" value="ECO:0007669"/>
    <property type="project" value="UniProtKB-SubCell"/>
</dbReference>
<dbReference type="InterPro" id="IPR023395">
    <property type="entry name" value="MCP_dom_sf"/>
</dbReference>
<dbReference type="InterPro" id="IPR018108">
    <property type="entry name" value="MCP_transmembrane"/>
</dbReference>
<comment type="subcellular location">
    <subcellularLocation>
        <location evidence="1">Mitochondrion inner membrane</location>
        <topology evidence="1">Multi-pass membrane protein</topology>
    </subcellularLocation>
</comment>
<keyword evidence="5" id="KW-1133">Transmembrane helix</keyword>
<dbReference type="GO" id="GO:0043490">
    <property type="term" value="P:malate-aspartate shuttle"/>
    <property type="evidence" value="ECO:0007669"/>
    <property type="project" value="TreeGrafter"/>
</dbReference>
<accession>A0A0L7L1R9</accession>
<dbReference type="Pfam" id="PF00153">
    <property type="entry name" value="Mito_carr"/>
    <property type="match status" value="1"/>
</dbReference>
<keyword evidence="7" id="KW-0472">Membrane</keyword>
<sequence>MMAGGMAGACQIIITTPMELLKIQMQDAGRVAAQAKAVLSLLTDWKRDQDIVLSKLSSDFAEINYRTHTIQLEKRVDDLQRSSRSSGIEIRNVNDMETDVDLSSIVLKICKAIQSPMVKLNLRYEKKDPAGQLLLSCRPCSREAKYLLDAARIFNKDRPVTNKLNTGHIVIDGPFMPIYVSVSLPGFLKQLFYKARVFAKSNNYKYCWYGKLFIREND</sequence>
<evidence type="ECO:0000256" key="2">
    <source>
        <dbReference type="ARBA" id="ARBA00006375"/>
    </source>
</evidence>
<dbReference type="InterPro" id="IPR051028">
    <property type="entry name" value="Mito_Solute_Carrier"/>
</dbReference>
<keyword evidence="3" id="KW-0812">Transmembrane</keyword>
<dbReference type="PANTHER" id="PTHR45678">
    <property type="entry name" value="MITOCHONDRIAL 2-OXODICARBOXYLATE CARRIER 1-RELATED"/>
    <property type="match status" value="1"/>
</dbReference>
<proteinExistence type="inferred from homology"/>
<evidence type="ECO:0000313" key="9">
    <source>
        <dbReference type="Proteomes" id="UP000037510"/>
    </source>
</evidence>
<dbReference type="EMBL" id="JTDY01003660">
    <property type="protein sequence ID" value="KOB69199.1"/>
    <property type="molecule type" value="Genomic_DNA"/>
</dbReference>
<dbReference type="AlphaFoldDB" id="A0A0L7L1R9"/>
<evidence type="ECO:0000256" key="1">
    <source>
        <dbReference type="ARBA" id="ARBA00004448"/>
    </source>
</evidence>
<comment type="caution">
    <text evidence="8">The sequence shown here is derived from an EMBL/GenBank/DDBJ whole genome shotgun (WGS) entry which is preliminary data.</text>
</comment>
<dbReference type="GO" id="GO:0005313">
    <property type="term" value="F:L-glutamate transmembrane transporter activity"/>
    <property type="evidence" value="ECO:0007669"/>
    <property type="project" value="TreeGrafter"/>
</dbReference>
<evidence type="ECO:0000256" key="6">
    <source>
        <dbReference type="ARBA" id="ARBA00023128"/>
    </source>
</evidence>
<evidence type="ECO:0000256" key="3">
    <source>
        <dbReference type="ARBA" id="ARBA00022692"/>
    </source>
</evidence>
<keyword evidence="9" id="KW-1185">Reference proteome</keyword>
<dbReference type="STRING" id="104452.A0A0L7L1R9"/>
<organism evidence="8 9">
    <name type="scientific">Operophtera brumata</name>
    <name type="common">Winter moth</name>
    <name type="synonym">Phalaena brumata</name>
    <dbReference type="NCBI Taxonomy" id="104452"/>
    <lineage>
        <taxon>Eukaryota</taxon>
        <taxon>Metazoa</taxon>
        <taxon>Ecdysozoa</taxon>
        <taxon>Arthropoda</taxon>
        <taxon>Hexapoda</taxon>
        <taxon>Insecta</taxon>
        <taxon>Pterygota</taxon>
        <taxon>Neoptera</taxon>
        <taxon>Endopterygota</taxon>
        <taxon>Lepidoptera</taxon>
        <taxon>Glossata</taxon>
        <taxon>Ditrysia</taxon>
        <taxon>Geometroidea</taxon>
        <taxon>Geometridae</taxon>
        <taxon>Larentiinae</taxon>
        <taxon>Operophtera</taxon>
    </lineage>
</organism>
<name>A0A0L7L1R9_OPEBR</name>
<comment type="similarity">
    <text evidence="2">Belongs to the mitochondrial carrier (TC 2.A.29) family.</text>
</comment>
<evidence type="ECO:0000256" key="7">
    <source>
        <dbReference type="ARBA" id="ARBA00023136"/>
    </source>
</evidence>
<evidence type="ECO:0000313" key="8">
    <source>
        <dbReference type="EMBL" id="KOB69199.1"/>
    </source>
</evidence>
<evidence type="ECO:0000256" key="5">
    <source>
        <dbReference type="ARBA" id="ARBA00022989"/>
    </source>
</evidence>
<dbReference type="SUPFAM" id="SSF103506">
    <property type="entry name" value="Mitochondrial carrier"/>
    <property type="match status" value="1"/>
</dbReference>
<keyword evidence="6" id="KW-0496">Mitochondrion</keyword>
<gene>
    <name evidence="8" type="ORF">OBRU01_17071</name>
</gene>
<dbReference type="PANTHER" id="PTHR45678:SF5">
    <property type="entry name" value="AT03939P-RELATED"/>
    <property type="match status" value="1"/>
</dbReference>
<dbReference type="GO" id="GO:0015183">
    <property type="term" value="F:L-aspartate transmembrane transporter activity"/>
    <property type="evidence" value="ECO:0007669"/>
    <property type="project" value="TreeGrafter"/>
</dbReference>
<reference evidence="8 9" key="1">
    <citation type="journal article" date="2015" name="Genome Biol. Evol.">
        <title>The genome of winter moth (Operophtera brumata) provides a genomic perspective on sexual dimorphism and phenology.</title>
        <authorList>
            <person name="Derks M.F."/>
            <person name="Smit S."/>
            <person name="Salis L."/>
            <person name="Schijlen E."/>
            <person name="Bossers A."/>
            <person name="Mateman C."/>
            <person name="Pijl A.S."/>
            <person name="de Ridder D."/>
            <person name="Groenen M.A."/>
            <person name="Visser M.E."/>
            <person name="Megens H.J."/>
        </authorList>
    </citation>
    <scope>NUCLEOTIDE SEQUENCE [LARGE SCALE GENOMIC DNA]</scope>
    <source>
        <strain evidence="8">WM2013NL</strain>
        <tissue evidence="8">Head and thorax</tissue>
    </source>
</reference>
<protein>
    <submittedName>
        <fullName evidence="8">Uncharacterized protein</fullName>
    </submittedName>
</protein>
<evidence type="ECO:0000256" key="4">
    <source>
        <dbReference type="ARBA" id="ARBA00022792"/>
    </source>
</evidence>
<keyword evidence="4" id="KW-0999">Mitochondrion inner membrane</keyword>
<dbReference type="Proteomes" id="UP000037510">
    <property type="component" value="Unassembled WGS sequence"/>
</dbReference>